<organism evidence="5 6">
    <name type="scientific">Helicobacter brantae</name>
    <dbReference type="NCBI Taxonomy" id="375927"/>
    <lineage>
        <taxon>Bacteria</taxon>
        <taxon>Pseudomonadati</taxon>
        <taxon>Campylobacterota</taxon>
        <taxon>Epsilonproteobacteria</taxon>
        <taxon>Campylobacterales</taxon>
        <taxon>Helicobacteraceae</taxon>
        <taxon>Helicobacter</taxon>
    </lineage>
</organism>
<evidence type="ECO:0000313" key="5">
    <source>
        <dbReference type="EMBL" id="RDU71473.1"/>
    </source>
</evidence>
<dbReference type="Gene3D" id="3.40.50.300">
    <property type="entry name" value="P-loop containing nucleotide triphosphate hydrolases"/>
    <property type="match status" value="1"/>
</dbReference>
<keyword evidence="2" id="KW-0548">Nucleotidyltransferase</keyword>
<dbReference type="GO" id="GO:0009360">
    <property type="term" value="C:DNA polymerase III complex"/>
    <property type="evidence" value="ECO:0007669"/>
    <property type="project" value="TreeGrafter"/>
</dbReference>
<dbReference type="AlphaFoldDB" id="A0A3D8J259"/>
<dbReference type="Gene3D" id="1.20.272.10">
    <property type="match status" value="1"/>
</dbReference>
<gene>
    <name evidence="5" type="ORF">CQA58_02710</name>
</gene>
<dbReference type="Gene3D" id="1.10.8.60">
    <property type="match status" value="1"/>
</dbReference>
<keyword evidence="3" id="KW-0235">DNA replication</keyword>
<sequence length="342" mass="40069">MQEFMWKWWIKMYKKDLDLYLQKSTPQASLLYGEENFWIGYYSKLIAQRITTPENIMTFYYGDYNYSQVFDLLNQSSLFGDSTLVVLKIDKKISKKELGNFLEAMKKNPNNSLIIEFYKSDSKSVGEYGRDFKEMAGAFKGEGVVEVRFFELKAMEAQTFLVQRAKELGINIHPRNLSRLLEMQNWDLSIALKELEKFTLYSKEIEEDDILRLCSDLGSFEVEDLIQALLRRKDVMKIYARLEEEGVDDMSLVSAISSHFYKLFLIFSYMRAYGKVEIKEALGYVLPNHIADSLTQEALAVREDQYRKIFEVCLRWRQTIMSGKAKILNPLIALGEFQEILR</sequence>
<dbReference type="PANTHER" id="PTHR34388">
    <property type="entry name" value="DNA POLYMERASE III SUBUNIT DELTA"/>
    <property type="match status" value="1"/>
</dbReference>
<evidence type="ECO:0000313" key="6">
    <source>
        <dbReference type="Proteomes" id="UP000257045"/>
    </source>
</evidence>
<dbReference type="GO" id="GO:0006261">
    <property type="term" value="P:DNA-templated DNA replication"/>
    <property type="evidence" value="ECO:0007669"/>
    <property type="project" value="TreeGrafter"/>
</dbReference>
<keyword evidence="1" id="KW-0808">Transferase</keyword>
<keyword evidence="6" id="KW-1185">Reference proteome</keyword>
<comment type="caution">
    <text evidence="5">The sequence shown here is derived from an EMBL/GenBank/DDBJ whole genome shotgun (WGS) entry which is preliminary data.</text>
</comment>
<dbReference type="OrthoDB" id="5329738at2"/>
<evidence type="ECO:0000256" key="4">
    <source>
        <dbReference type="ARBA" id="ARBA00022932"/>
    </source>
</evidence>
<protein>
    <submittedName>
        <fullName evidence="5">Uncharacterized protein</fullName>
    </submittedName>
</protein>
<dbReference type="InterPro" id="IPR027417">
    <property type="entry name" value="P-loop_NTPase"/>
</dbReference>
<keyword evidence="4" id="KW-0239">DNA-directed DNA polymerase</keyword>
<evidence type="ECO:0000256" key="3">
    <source>
        <dbReference type="ARBA" id="ARBA00022705"/>
    </source>
</evidence>
<dbReference type="Proteomes" id="UP000257045">
    <property type="component" value="Unassembled WGS sequence"/>
</dbReference>
<name>A0A3D8J259_9HELI</name>
<accession>A0A3D8J259</accession>
<reference evidence="5 6" key="1">
    <citation type="submission" date="2018-04" db="EMBL/GenBank/DDBJ databases">
        <title>Novel Campyloabacter and Helicobacter Species and Strains.</title>
        <authorList>
            <person name="Mannion A.J."/>
            <person name="Shen Z."/>
            <person name="Fox J.G."/>
        </authorList>
    </citation>
    <scope>NUCLEOTIDE SEQUENCE [LARGE SCALE GENOMIC DNA]</scope>
    <source>
        <strain evidence="5 6">MIT 04-9366</strain>
    </source>
</reference>
<evidence type="ECO:0000256" key="2">
    <source>
        <dbReference type="ARBA" id="ARBA00022695"/>
    </source>
</evidence>
<dbReference type="SUPFAM" id="SSF52540">
    <property type="entry name" value="P-loop containing nucleoside triphosphate hydrolases"/>
    <property type="match status" value="1"/>
</dbReference>
<dbReference type="NCBIfam" id="NF006302">
    <property type="entry name" value="PRK08487.1-5"/>
    <property type="match status" value="1"/>
</dbReference>
<dbReference type="RefSeq" id="WP_115569185.1">
    <property type="nucleotide sequence ID" value="NZ_NXLV01000003.1"/>
</dbReference>
<evidence type="ECO:0000256" key="1">
    <source>
        <dbReference type="ARBA" id="ARBA00022679"/>
    </source>
</evidence>
<dbReference type="NCBIfam" id="TIGR01128">
    <property type="entry name" value="holA"/>
    <property type="match status" value="1"/>
</dbReference>
<proteinExistence type="predicted"/>
<dbReference type="PANTHER" id="PTHR34388:SF1">
    <property type="entry name" value="DNA POLYMERASE III SUBUNIT DELTA"/>
    <property type="match status" value="1"/>
</dbReference>
<dbReference type="InterPro" id="IPR005790">
    <property type="entry name" value="DNA_polIII_delta"/>
</dbReference>
<dbReference type="GO" id="GO:0003677">
    <property type="term" value="F:DNA binding"/>
    <property type="evidence" value="ECO:0007669"/>
    <property type="project" value="InterPro"/>
</dbReference>
<dbReference type="EMBL" id="NXLV01000003">
    <property type="protein sequence ID" value="RDU71473.1"/>
    <property type="molecule type" value="Genomic_DNA"/>
</dbReference>
<dbReference type="GO" id="GO:0003887">
    <property type="term" value="F:DNA-directed DNA polymerase activity"/>
    <property type="evidence" value="ECO:0007669"/>
    <property type="project" value="UniProtKB-KW"/>
</dbReference>